<gene>
    <name evidence="2" type="ORF">STRUR_0182</name>
</gene>
<dbReference type="AlphaFoldDB" id="G5KH89"/>
<organism evidence="2 3">
    <name type="scientific">Streptococcus urinalis 2285-97</name>
    <dbReference type="NCBI Taxonomy" id="764291"/>
    <lineage>
        <taxon>Bacteria</taxon>
        <taxon>Bacillati</taxon>
        <taxon>Bacillota</taxon>
        <taxon>Bacilli</taxon>
        <taxon>Lactobacillales</taxon>
        <taxon>Streptococcaceae</taxon>
        <taxon>Streptococcus</taxon>
    </lineage>
</organism>
<dbReference type="InterPro" id="IPR015046">
    <property type="entry name" value="LciA_Immunity-like"/>
</dbReference>
<dbReference type="Gene3D" id="1.20.1440.50">
    <property type="entry name" value="Ta0600-like"/>
    <property type="match status" value="1"/>
</dbReference>
<accession>G5KH89</accession>
<evidence type="ECO:0000313" key="2">
    <source>
        <dbReference type="EMBL" id="EHJ56770.1"/>
    </source>
</evidence>
<dbReference type="RefSeq" id="WP_006739514.1">
    <property type="nucleotide sequence ID" value="NZ_AEUZ02000001.1"/>
</dbReference>
<protein>
    <submittedName>
        <fullName evidence="2">Enterocin A immunity</fullName>
    </submittedName>
</protein>
<dbReference type="EMBL" id="AEUZ02000001">
    <property type="protein sequence ID" value="EHJ56770.1"/>
    <property type="molecule type" value="Genomic_DNA"/>
</dbReference>
<sequence length="103" mass="11597">MSNINEKAKNALINALLDVEVASDKELYQILLQSKEQLEKGQPENLVFSKLNSFLTTYLLTHQFKIPKGAQELFKYSQRIAASYRGTAMQTMLFMGLGPHGGF</sequence>
<proteinExistence type="predicted"/>
<comment type="caution">
    <text evidence="2">The sequence shown here is derived from an EMBL/GenBank/DDBJ whole genome shotgun (WGS) entry which is preliminary data.</text>
</comment>
<dbReference type="SUPFAM" id="SSF109797">
    <property type="entry name" value="Bacteriocin immunity protein-like"/>
    <property type="match status" value="1"/>
</dbReference>
<dbReference type="Pfam" id="PF08951">
    <property type="entry name" value="EntA_Immun"/>
    <property type="match status" value="1"/>
</dbReference>
<name>G5KH89_9STRE</name>
<evidence type="ECO:0000256" key="1">
    <source>
        <dbReference type="ARBA" id="ARBA00023025"/>
    </source>
</evidence>
<reference evidence="2 3" key="1">
    <citation type="journal article" date="2014" name="Int. J. Syst. Evol. Microbiol.">
        <title>Phylogenomics and the dynamic genome evolution of the genus Streptococcus.</title>
        <authorList>
            <consortium name="The Broad Institute Genome Sequencing Platform"/>
            <person name="Richards V.P."/>
            <person name="Palmer S.R."/>
            <person name="Pavinski Bitar P.D."/>
            <person name="Qin X."/>
            <person name="Weinstock G.M."/>
            <person name="Highlander S.K."/>
            <person name="Town C.D."/>
            <person name="Burne R.A."/>
            <person name="Stanhope M.J."/>
        </authorList>
    </citation>
    <scope>NUCLEOTIDE SEQUENCE [LARGE SCALE GENOMIC DNA]</scope>
    <source>
        <strain evidence="2 3">2285-97</strain>
    </source>
</reference>
<evidence type="ECO:0000313" key="3">
    <source>
        <dbReference type="Proteomes" id="UP000005388"/>
    </source>
</evidence>
<keyword evidence="1" id="KW-0079">Bacteriocin immunity</keyword>
<dbReference type="Proteomes" id="UP000005388">
    <property type="component" value="Unassembled WGS sequence"/>
</dbReference>
<dbReference type="STRING" id="764291.STRUR_0182"/>
<dbReference type="GO" id="GO:0030153">
    <property type="term" value="P:bacteriocin immunity"/>
    <property type="evidence" value="ECO:0007669"/>
    <property type="project" value="UniProtKB-KW"/>
</dbReference>
<keyword evidence="3" id="KW-1185">Reference proteome</keyword>
<dbReference type="InterPro" id="IPR023130">
    <property type="entry name" value="Ta0600-like_sf"/>
</dbReference>